<organism evidence="1 2">
    <name type="scientific">Tribonema minus</name>
    <dbReference type="NCBI Taxonomy" id="303371"/>
    <lineage>
        <taxon>Eukaryota</taxon>
        <taxon>Sar</taxon>
        <taxon>Stramenopiles</taxon>
        <taxon>Ochrophyta</taxon>
        <taxon>PX clade</taxon>
        <taxon>Xanthophyceae</taxon>
        <taxon>Tribonematales</taxon>
        <taxon>Tribonemataceae</taxon>
        <taxon>Tribonema</taxon>
    </lineage>
</organism>
<keyword evidence="2" id="KW-1185">Reference proteome</keyword>
<dbReference type="Proteomes" id="UP000664859">
    <property type="component" value="Unassembled WGS sequence"/>
</dbReference>
<gene>
    <name evidence="1" type="ORF">JKP88DRAFT_228811</name>
</gene>
<comment type="caution">
    <text evidence="1">The sequence shown here is derived from an EMBL/GenBank/DDBJ whole genome shotgun (WGS) entry which is preliminary data.</text>
</comment>
<evidence type="ECO:0000313" key="1">
    <source>
        <dbReference type="EMBL" id="KAG5175425.1"/>
    </source>
</evidence>
<proteinExistence type="predicted"/>
<protein>
    <submittedName>
        <fullName evidence="1">Uncharacterized protein</fullName>
    </submittedName>
</protein>
<reference evidence="1" key="1">
    <citation type="submission" date="2021-02" db="EMBL/GenBank/DDBJ databases">
        <title>First Annotated Genome of the Yellow-green Alga Tribonema minus.</title>
        <authorList>
            <person name="Mahan K.M."/>
        </authorList>
    </citation>
    <scope>NUCLEOTIDE SEQUENCE</scope>
    <source>
        <strain evidence="1">UTEX B ZZ1240</strain>
    </source>
</reference>
<accession>A0A835YHU4</accession>
<name>A0A835YHU4_9STRA</name>
<dbReference type="EMBL" id="JAFCMP010000549">
    <property type="protein sequence ID" value="KAG5175425.1"/>
    <property type="molecule type" value="Genomic_DNA"/>
</dbReference>
<dbReference type="OrthoDB" id="44564at2759"/>
<sequence length="151" mass="16581">MLARRAAYAASTAFRRSATCQWRTLSSYSGDNVTYSGGQEGTQGGFYGSGGARSKAAPNLHHRPEAVASQEDIERLKAVMEDVMGMESELAKANSLNARTIEIKGNLKKTLSSPAMMELLNRLEIQSEPVWGLTQKERDLVRSARRKVNTC</sequence>
<evidence type="ECO:0000313" key="2">
    <source>
        <dbReference type="Proteomes" id="UP000664859"/>
    </source>
</evidence>
<dbReference type="AlphaFoldDB" id="A0A835YHU4"/>